<dbReference type="InterPro" id="IPR013201">
    <property type="entry name" value="Prot_inhib_I29"/>
</dbReference>
<dbReference type="InterPro" id="IPR013128">
    <property type="entry name" value="Peptidase_C1A"/>
</dbReference>
<dbReference type="PANTHER" id="PTHR12411">
    <property type="entry name" value="CYSTEINE PROTEASE FAMILY C1-RELATED"/>
    <property type="match status" value="1"/>
</dbReference>
<dbReference type="GO" id="GO:0006508">
    <property type="term" value="P:proteolysis"/>
    <property type="evidence" value="ECO:0007669"/>
    <property type="project" value="InterPro"/>
</dbReference>
<dbReference type="Pfam" id="PF00112">
    <property type="entry name" value="Peptidase_C1"/>
    <property type="match status" value="1"/>
</dbReference>
<evidence type="ECO:0000259" key="4">
    <source>
        <dbReference type="SMART" id="SM00848"/>
    </source>
</evidence>
<dbReference type="EMBL" id="HBKO01019525">
    <property type="protein sequence ID" value="CAE2220782.1"/>
    <property type="molecule type" value="Transcribed_RNA"/>
</dbReference>
<dbReference type="Gene3D" id="2.40.50.170">
    <property type="entry name" value="Cysteine proteinases. Chain C"/>
    <property type="match status" value="1"/>
</dbReference>
<dbReference type="PROSITE" id="PS00139">
    <property type="entry name" value="THIOL_PROTEASE_CYS"/>
    <property type="match status" value="1"/>
</dbReference>
<dbReference type="PRINTS" id="PR00705">
    <property type="entry name" value="PAPAIN"/>
</dbReference>
<dbReference type="Gene3D" id="1.10.287.2250">
    <property type="match status" value="1"/>
</dbReference>
<gene>
    <name evidence="5" type="ORF">CPOL0286_LOCUS8879</name>
</gene>
<keyword evidence="2" id="KW-1015">Disulfide bond</keyword>
<evidence type="ECO:0000256" key="2">
    <source>
        <dbReference type="ARBA" id="ARBA00023157"/>
    </source>
</evidence>
<sequence>MTLCLAFLAHAHGFAPESKVHKEDITFDDYIVRHGKTYSADERASREATFAWAKRVVLAHNRAYDEGAESWYMTLNHLADHTTAELAKLRSAKYHPSSFPTAGVEARAAANPASIDWREKGAVTPVKNQGGCGSCWAFSATETVESHYQIASGKLLKLAPQTYVNCVKNPQSCGGTGGCEGATMELAFNLTKVSGIALEADLPYRGRDEECTSYTAAVKASGYVKLPVNDASALETALATKGPIAITVSAEPWQLYGGGVFTGCSKGLFKDNTLDHGVQAVGYSSDYWIVRNSWGASWGEDGYIRISRANDDKTFIDTKPADGVACKPVPKSQTVGGECGILFDTSYPTGVTAA</sequence>
<dbReference type="InterPro" id="IPR025661">
    <property type="entry name" value="Pept_asp_AS"/>
</dbReference>
<dbReference type="InterPro" id="IPR039417">
    <property type="entry name" value="Peptidase_C1A_papain-like"/>
</dbReference>
<accession>A0A7S4I7R1</accession>
<dbReference type="PROSITE" id="PS00640">
    <property type="entry name" value="THIOL_PROTEASE_ASN"/>
    <property type="match status" value="1"/>
</dbReference>
<dbReference type="SMART" id="SM00848">
    <property type="entry name" value="Inhibitor_I29"/>
    <property type="match status" value="1"/>
</dbReference>
<dbReference type="SUPFAM" id="SSF54001">
    <property type="entry name" value="Cysteine proteinases"/>
    <property type="match status" value="1"/>
</dbReference>
<dbReference type="GO" id="GO:0008234">
    <property type="term" value="F:cysteine-type peptidase activity"/>
    <property type="evidence" value="ECO:0007669"/>
    <property type="project" value="InterPro"/>
</dbReference>
<dbReference type="CDD" id="cd02248">
    <property type="entry name" value="Peptidase_C1A"/>
    <property type="match status" value="1"/>
</dbReference>
<dbReference type="InterPro" id="IPR025660">
    <property type="entry name" value="Pept_his_AS"/>
</dbReference>
<evidence type="ECO:0000313" key="5">
    <source>
        <dbReference type="EMBL" id="CAE2220782.1"/>
    </source>
</evidence>
<dbReference type="SMART" id="SM00645">
    <property type="entry name" value="Pept_C1"/>
    <property type="match status" value="1"/>
</dbReference>
<dbReference type="Gene3D" id="3.90.70.10">
    <property type="entry name" value="Cysteine proteinases"/>
    <property type="match status" value="1"/>
</dbReference>
<dbReference type="PROSITE" id="PS00639">
    <property type="entry name" value="THIOL_PROTEASE_HIS"/>
    <property type="match status" value="1"/>
</dbReference>
<name>A0A7S4I7R1_9EUKA</name>
<evidence type="ECO:0008006" key="6">
    <source>
        <dbReference type="Google" id="ProtNLM"/>
    </source>
</evidence>
<dbReference type="InterPro" id="IPR000668">
    <property type="entry name" value="Peptidase_C1A_C"/>
</dbReference>
<dbReference type="InterPro" id="IPR038765">
    <property type="entry name" value="Papain-like_cys_pep_sf"/>
</dbReference>
<dbReference type="AlphaFoldDB" id="A0A7S4I7R1"/>
<evidence type="ECO:0000259" key="3">
    <source>
        <dbReference type="SMART" id="SM00645"/>
    </source>
</evidence>
<organism evidence="5">
    <name type="scientific">Prymnesium polylepis</name>
    <dbReference type="NCBI Taxonomy" id="72548"/>
    <lineage>
        <taxon>Eukaryota</taxon>
        <taxon>Haptista</taxon>
        <taxon>Haptophyta</taxon>
        <taxon>Prymnesiophyceae</taxon>
        <taxon>Prymnesiales</taxon>
        <taxon>Prymnesiaceae</taxon>
        <taxon>Prymnesium</taxon>
    </lineage>
</organism>
<feature type="domain" description="Peptidase C1A papain C-terminal" evidence="3">
    <location>
        <begin position="111"/>
        <end position="324"/>
    </location>
</feature>
<proteinExistence type="inferred from homology"/>
<feature type="domain" description="Cathepsin propeptide inhibitor" evidence="4">
    <location>
        <begin position="27"/>
        <end position="86"/>
    </location>
</feature>
<reference evidence="5" key="1">
    <citation type="submission" date="2021-01" db="EMBL/GenBank/DDBJ databases">
        <authorList>
            <person name="Corre E."/>
            <person name="Pelletier E."/>
            <person name="Niang G."/>
            <person name="Scheremetjew M."/>
            <person name="Finn R."/>
            <person name="Kale V."/>
            <person name="Holt S."/>
            <person name="Cochrane G."/>
            <person name="Meng A."/>
            <person name="Brown T."/>
            <person name="Cohen L."/>
        </authorList>
    </citation>
    <scope>NUCLEOTIDE SEQUENCE</scope>
    <source>
        <strain evidence="5">UIO037</strain>
    </source>
</reference>
<dbReference type="InterPro" id="IPR000169">
    <property type="entry name" value="Pept_cys_AS"/>
</dbReference>
<comment type="similarity">
    <text evidence="1">Belongs to the peptidase C1 family.</text>
</comment>
<protein>
    <recommendedName>
        <fullName evidence="6">Peptidase C1A papain C-terminal domain-containing protein</fullName>
    </recommendedName>
</protein>
<evidence type="ECO:0000256" key="1">
    <source>
        <dbReference type="ARBA" id="ARBA00008455"/>
    </source>
</evidence>
<dbReference type="Pfam" id="PF08246">
    <property type="entry name" value="Inhibitor_I29"/>
    <property type="match status" value="1"/>
</dbReference>